<evidence type="ECO:0000313" key="3">
    <source>
        <dbReference type="EMBL" id="ARU17120.1"/>
    </source>
</evidence>
<protein>
    <recommendedName>
        <fullName evidence="2">Smr domain-containing protein</fullName>
    </recommendedName>
</protein>
<dbReference type="Proteomes" id="UP000195807">
    <property type="component" value="Chromosome"/>
</dbReference>
<organism evidence="3 4">
    <name type="scientific">Croceicoccus marinus</name>
    <dbReference type="NCBI Taxonomy" id="450378"/>
    <lineage>
        <taxon>Bacteria</taxon>
        <taxon>Pseudomonadati</taxon>
        <taxon>Pseudomonadota</taxon>
        <taxon>Alphaproteobacteria</taxon>
        <taxon>Sphingomonadales</taxon>
        <taxon>Erythrobacteraceae</taxon>
        <taxon>Croceicoccus</taxon>
    </lineage>
</organism>
<dbReference type="AlphaFoldDB" id="A0A1Z1FEF6"/>
<proteinExistence type="predicted"/>
<dbReference type="RefSeq" id="WP_066847737.1">
    <property type="nucleotide sequence ID" value="NZ_CP019602.1"/>
</dbReference>
<keyword evidence="4" id="KW-1185">Reference proteome</keyword>
<feature type="domain" description="Smr" evidence="2">
    <location>
        <begin position="100"/>
        <end position="189"/>
    </location>
</feature>
<dbReference type="Gene3D" id="3.30.1370.110">
    <property type="match status" value="1"/>
</dbReference>
<reference evidence="3 4" key="1">
    <citation type="submission" date="2017-01" db="EMBL/GenBank/DDBJ databases">
        <title>Complete genome sequence of esterase-producing bacterium Croceicoccus marinus E4A9.</title>
        <authorList>
            <person name="Wu Y.-H."/>
            <person name="Cheng H."/>
            <person name="Xu L."/>
            <person name="Huo Y.-Y."/>
            <person name="Wang C.-S."/>
            <person name="Xu X.-W."/>
        </authorList>
    </citation>
    <scope>NUCLEOTIDE SEQUENCE [LARGE SCALE GENOMIC DNA]</scope>
    <source>
        <strain evidence="3 4">E4A9</strain>
    </source>
</reference>
<dbReference type="PANTHER" id="PTHR35562">
    <property type="entry name" value="DNA ENDONUCLEASE SMRA-RELATED"/>
    <property type="match status" value="1"/>
</dbReference>
<dbReference type="InterPro" id="IPR036063">
    <property type="entry name" value="Smr_dom_sf"/>
</dbReference>
<gene>
    <name evidence="3" type="ORF">A9D14_14300</name>
</gene>
<dbReference type="KEGG" id="cman:A9D14_14300"/>
<feature type="compositionally biased region" description="Pro residues" evidence="1">
    <location>
        <begin position="42"/>
        <end position="58"/>
    </location>
</feature>
<dbReference type="STRING" id="450378.GCA_001661675_02870"/>
<feature type="region of interest" description="Disordered" evidence="1">
    <location>
        <begin position="1"/>
        <end position="80"/>
    </location>
</feature>
<dbReference type="PANTHER" id="PTHR35562:SF2">
    <property type="entry name" value="DNA ENDONUCLEASE SMRA-RELATED"/>
    <property type="match status" value="1"/>
</dbReference>
<evidence type="ECO:0000313" key="4">
    <source>
        <dbReference type="Proteomes" id="UP000195807"/>
    </source>
</evidence>
<dbReference type="InterPro" id="IPR002625">
    <property type="entry name" value="Smr_dom"/>
</dbReference>
<dbReference type="PROSITE" id="PS50828">
    <property type="entry name" value="SMR"/>
    <property type="match status" value="1"/>
</dbReference>
<name>A0A1Z1FEF6_9SPHN</name>
<evidence type="ECO:0000259" key="2">
    <source>
        <dbReference type="PROSITE" id="PS50828"/>
    </source>
</evidence>
<sequence length="195" mass="20978">MRRPPGRRSGRELDEDERRAWAHLAATVTPMRGRKRPAVPDKAPPAPAPTARPAPQLQPPRAQRPIAPPPPPVLGEGGGGLDRGWERKLGRGTVDPDFTLDLHGHTLDAAYRRLEAGMTQAIAQGARVLLVVAGKPRPVDAADRSNRRGAIRAKLLDWLAAGRHAGHIAAIRKAHPRHGGAGALYIIMKRPRPGG</sequence>
<evidence type="ECO:0000256" key="1">
    <source>
        <dbReference type="SAM" id="MobiDB-lite"/>
    </source>
</evidence>
<feature type="compositionally biased region" description="Basic and acidic residues" evidence="1">
    <location>
        <begin position="9"/>
        <end position="20"/>
    </location>
</feature>
<dbReference type="Pfam" id="PF01713">
    <property type="entry name" value="Smr"/>
    <property type="match status" value="1"/>
</dbReference>
<dbReference type="EMBL" id="CP019602">
    <property type="protein sequence ID" value="ARU17120.1"/>
    <property type="molecule type" value="Genomic_DNA"/>
</dbReference>
<accession>A0A1Z1FEF6</accession>
<dbReference type="SUPFAM" id="SSF160443">
    <property type="entry name" value="SMR domain-like"/>
    <property type="match status" value="1"/>
</dbReference>